<protein>
    <submittedName>
        <fullName evidence="1">Uncharacterized protein</fullName>
    </submittedName>
</protein>
<proteinExistence type="predicted"/>
<comment type="caution">
    <text evidence="1">The sequence shown here is derived from an EMBL/GenBank/DDBJ whole genome shotgun (WGS) entry which is preliminary data.</text>
</comment>
<name>A0ACB8U5L4_9APHY</name>
<gene>
    <name evidence="1" type="ORF">BDY19DRAFT_993090</name>
</gene>
<evidence type="ECO:0000313" key="1">
    <source>
        <dbReference type="EMBL" id="KAI0089486.1"/>
    </source>
</evidence>
<reference evidence="1" key="1">
    <citation type="journal article" date="2021" name="Environ. Microbiol.">
        <title>Gene family expansions and transcriptome signatures uncover fungal adaptations to wood decay.</title>
        <authorList>
            <person name="Hage H."/>
            <person name="Miyauchi S."/>
            <person name="Viragh M."/>
            <person name="Drula E."/>
            <person name="Min B."/>
            <person name="Chaduli D."/>
            <person name="Navarro D."/>
            <person name="Favel A."/>
            <person name="Norest M."/>
            <person name="Lesage-Meessen L."/>
            <person name="Balint B."/>
            <person name="Merenyi Z."/>
            <person name="de Eugenio L."/>
            <person name="Morin E."/>
            <person name="Martinez A.T."/>
            <person name="Baldrian P."/>
            <person name="Stursova M."/>
            <person name="Martinez M.J."/>
            <person name="Novotny C."/>
            <person name="Magnuson J.K."/>
            <person name="Spatafora J.W."/>
            <person name="Maurice S."/>
            <person name="Pangilinan J."/>
            <person name="Andreopoulos W."/>
            <person name="LaButti K."/>
            <person name="Hundley H."/>
            <person name="Na H."/>
            <person name="Kuo A."/>
            <person name="Barry K."/>
            <person name="Lipzen A."/>
            <person name="Henrissat B."/>
            <person name="Riley R."/>
            <person name="Ahrendt S."/>
            <person name="Nagy L.G."/>
            <person name="Grigoriev I.V."/>
            <person name="Martin F."/>
            <person name="Rosso M.N."/>
        </authorList>
    </citation>
    <scope>NUCLEOTIDE SEQUENCE</scope>
    <source>
        <strain evidence="1">CBS 384.51</strain>
    </source>
</reference>
<dbReference type="Proteomes" id="UP001055072">
    <property type="component" value="Unassembled WGS sequence"/>
</dbReference>
<keyword evidence="2" id="KW-1185">Reference proteome</keyword>
<accession>A0ACB8U5L4</accession>
<organism evidence="1 2">
    <name type="scientific">Irpex rosettiformis</name>
    <dbReference type="NCBI Taxonomy" id="378272"/>
    <lineage>
        <taxon>Eukaryota</taxon>
        <taxon>Fungi</taxon>
        <taxon>Dikarya</taxon>
        <taxon>Basidiomycota</taxon>
        <taxon>Agaricomycotina</taxon>
        <taxon>Agaricomycetes</taxon>
        <taxon>Polyporales</taxon>
        <taxon>Irpicaceae</taxon>
        <taxon>Irpex</taxon>
    </lineage>
</organism>
<evidence type="ECO:0000313" key="2">
    <source>
        <dbReference type="Proteomes" id="UP001055072"/>
    </source>
</evidence>
<dbReference type="EMBL" id="MU274910">
    <property type="protein sequence ID" value="KAI0089486.1"/>
    <property type="molecule type" value="Genomic_DNA"/>
</dbReference>
<sequence>MNWSGLPTEIQRAVVDRLATHDVHAFSNTCHDAYLLALPSLYHTVSIPSPVSLHAFLTTVPLTHAIHVRSLSLNLAGATCSTATSNSLTSLLTRCTHITHFTLTTPGILKPSILPAFASLHALQVLSIKGDIHDSRPLSERLITSIVLSLPRGTLTSLSLSSITRSSLHAPNLLGTHPFIPLVSNDSDVPPHPVHGSLLSLPTLLSLSTLTHLSITDTHLGDPRWSEVPVRCTHLRVLEVGGCCFENDTTNARYAERIVGRVSRGSENLEKLVLGASVSTGIFESGDDCHSNETLDLNASLDRQGTRVIRQHTFTLLANLRTLELTALHPLEHLTSTLSTFASSSLPSSSHPHSSPSQTHNSSLEEIILECHEDDIEEYLDVLAEWVDGLLGESSFEPQLEFDGDYPMTVEDAETINEEWCLSPTSTFPLADFPHSRSRIISRAGSADSFTSSSSSSSSMGSSSCSFISSSTRTRTSISSMISTSTTDWDEEELKTPLDCHSTTSFPGGFGYGFSRCADSEEEGVVIAGTATGLTTTKPKTKTRERSLTSRFPNLRRLALYTVTDVLEDESLSRGTRKGKRKGRKVVFDLREGMVCGDAGQDDDDEEEEEEENDESEGYTSHHRRSHWEGIHDHPLVALKAYLDDVRSGSGCLRDVSEPRDLKVNMVQVPDFCSGLRGGGIEPDVVDGTTRRKAGDSVHCLGDLELGETMRVGMRDVLYEDW</sequence>